<gene>
    <name evidence="2" type="ORF">VCS650_LOCUS43422</name>
</gene>
<comment type="caution">
    <text evidence="2">The sequence shown here is derived from an EMBL/GenBank/DDBJ whole genome shotgun (WGS) entry which is preliminary data.</text>
</comment>
<feature type="compositionally biased region" description="Polar residues" evidence="1">
    <location>
        <begin position="54"/>
        <end position="84"/>
    </location>
</feature>
<dbReference type="EMBL" id="CAJNON010003506">
    <property type="protein sequence ID" value="CAF1524382.1"/>
    <property type="molecule type" value="Genomic_DNA"/>
</dbReference>
<feature type="region of interest" description="Disordered" evidence="1">
    <location>
        <begin position="51"/>
        <end position="145"/>
    </location>
</feature>
<sequence>SHTAPIRGSPANLPTDKFPTDKVVEVTITITETSDSGAPKSVRVSIIACAPGVTPSTGEQRCVTSSATTHTEVSGISGVQTTPAGLSGSPSGPNGPSSGSPSGPHSEGPNGPSSGSPSGPHSEGPNGPSSGSPSGPHSEGPNGPS</sequence>
<evidence type="ECO:0000256" key="1">
    <source>
        <dbReference type="SAM" id="MobiDB-lite"/>
    </source>
</evidence>
<protein>
    <submittedName>
        <fullName evidence="2">Uncharacterized protein</fullName>
    </submittedName>
</protein>
<accession>A0A815UTY1</accession>
<feature type="compositionally biased region" description="Low complexity" evidence="1">
    <location>
        <begin position="87"/>
        <end position="145"/>
    </location>
</feature>
<feature type="non-terminal residue" evidence="2">
    <location>
        <position position="1"/>
    </location>
</feature>
<organism evidence="2 3">
    <name type="scientific">Adineta steineri</name>
    <dbReference type="NCBI Taxonomy" id="433720"/>
    <lineage>
        <taxon>Eukaryota</taxon>
        <taxon>Metazoa</taxon>
        <taxon>Spiralia</taxon>
        <taxon>Gnathifera</taxon>
        <taxon>Rotifera</taxon>
        <taxon>Eurotatoria</taxon>
        <taxon>Bdelloidea</taxon>
        <taxon>Adinetida</taxon>
        <taxon>Adinetidae</taxon>
        <taxon>Adineta</taxon>
    </lineage>
</organism>
<dbReference type="Proteomes" id="UP000663891">
    <property type="component" value="Unassembled WGS sequence"/>
</dbReference>
<proteinExistence type="predicted"/>
<feature type="non-terminal residue" evidence="2">
    <location>
        <position position="145"/>
    </location>
</feature>
<name>A0A815UTY1_9BILA</name>
<dbReference type="AlphaFoldDB" id="A0A815UTY1"/>
<reference evidence="2" key="1">
    <citation type="submission" date="2021-02" db="EMBL/GenBank/DDBJ databases">
        <authorList>
            <person name="Nowell W R."/>
        </authorList>
    </citation>
    <scope>NUCLEOTIDE SEQUENCE</scope>
</reference>
<evidence type="ECO:0000313" key="2">
    <source>
        <dbReference type="EMBL" id="CAF1524382.1"/>
    </source>
</evidence>
<evidence type="ECO:0000313" key="3">
    <source>
        <dbReference type="Proteomes" id="UP000663891"/>
    </source>
</evidence>